<dbReference type="OrthoDB" id="10430758at2759"/>
<sequence length="269" mass="29887">MHSPCQAPHTWLVTFQARKSRKGFTYSDTRRASLYALRSEYSTKSSQATITLPNHHEQHFTHTITPPSTPFKALLHILTPHAPPQNPPPASSLVQNLFPTPSPPTTHKDYMPTLRATPSPPTTCRYPMPTLKATPTPTPPPIPLHHRWRCCRPSCTHPNTTTTPVHFAPYFSPAENALVKAPGHYGQKCASCAHPACDACCFLEASRVDGSGAASAEGERSPWVEIGYWDRREDFETGEVVGLRRSDELPPASRRGLGEAWRRNGRWDA</sequence>
<proteinExistence type="predicted"/>
<reference evidence="2" key="1">
    <citation type="journal article" date="2020" name="Mol. Plant Microbe Interact.">
        <title>Genome Sequence of the Biocontrol Agent Coniothyrium minitans strain Conio (IMI 134523).</title>
        <authorList>
            <person name="Patel D."/>
            <person name="Shittu T.A."/>
            <person name="Baroncelli R."/>
            <person name="Muthumeenakshi S."/>
            <person name="Osborne T.H."/>
            <person name="Janganan T.K."/>
            <person name="Sreenivasaprasad S."/>
        </authorList>
    </citation>
    <scope>NUCLEOTIDE SEQUENCE</scope>
    <source>
        <strain evidence="2">Conio</strain>
    </source>
</reference>
<keyword evidence="3" id="KW-1185">Reference proteome</keyword>
<dbReference type="Proteomes" id="UP000756921">
    <property type="component" value="Unassembled WGS sequence"/>
</dbReference>
<evidence type="ECO:0000256" key="1">
    <source>
        <dbReference type="SAM" id="MobiDB-lite"/>
    </source>
</evidence>
<comment type="caution">
    <text evidence="2">The sequence shown here is derived from an EMBL/GenBank/DDBJ whole genome shotgun (WGS) entry which is preliminary data.</text>
</comment>
<dbReference type="AlphaFoldDB" id="A0A9P6KND7"/>
<organism evidence="2 3">
    <name type="scientific">Paraphaeosphaeria minitans</name>
    <dbReference type="NCBI Taxonomy" id="565426"/>
    <lineage>
        <taxon>Eukaryota</taxon>
        <taxon>Fungi</taxon>
        <taxon>Dikarya</taxon>
        <taxon>Ascomycota</taxon>
        <taxon>Pezizomycotina</taxon>
        <taxon>Dothideomycetes</taxon>
        <taxon>Pleosporomycetidae</taxon>
        <taxon>Pleosporales</taxon>
        <taxon>Massarineae</taxon>
        <taxon>Didymosphaeriaceae</taxon>
        <taxon>Paraphaeosphaeria</taxon>
    </lineage>
</organism>
<accession>A0A9P6KND7</accession>
<evidence type="ECO:0000313" key="3">
    <source>
        <dbReference type="Proteomes" id="UP000756921"/>
    </source>
</evidence>
<gene>
    <name evidence="2" type="ORF">PMIN01_09317</name>
</gene>
<protein>
    <submittedName>
        <fullName evidence="2">Uncharacterized protein</fullName>
    </submittedName>
</protein>
<evidence type="ECO:0000313" key="2">
    <source>
        <dbReference type="EMBL" id="KAF9732459.1"/>
    </source>
</evidence>
<name>A0A9P6KND7_9PLEO</name>
<dbReference type="EMBL" id="WJXW01000010">
    <property type="protein sequence ID" value="KAF9732459.1"/>
    <property type="molecule type" value="Genomic_DNA"/>
</dbReference>
<feature type="region of interest" description="Disordered" evidence="1">
    <location>
        <begin position="103"/>
        <end position="125"/>
    </location>
</feature>